<feature type="coiled-coil region" evidence="1">
    <location>
        <begin position="66"/>
        <end position="124"/>
    </location>
</feature>
<protein>
    <submittedName>
        <fullName evidence="6">PAS domain S-box-containing protein</fullName>
    </submittedName>
</protein>
<dbReference type="SUPFAM" id="SSF55785">
    <property type="entry name" value="PYP-like sensor domain (PAS domain)"/>
    <property type="match status" value="2"/>
</dbReference>
<dbReference type="EMBL" id="FMYT01000011">
    <property type="protein sequence ID" value="SDC67506.1"/>
    <property type="molecule type" value="Genomic_DNA"/>
</dbReference>
<keyword evidence="2" id="KW-1133">Transmembrane helix</keyword>
<evidence type="ECO:0000313" key="6">
    <source>
        <dbReference type="EMBL" id="SDC67506.1"/>
    </source>
</evidence>
<dbReference type="InterPro" id="IPR029016">
    <property type="entry name" value="GAF-like_dom_sf"/>
</dbReference>
<dbReference type="PROSITE" id="PS50112">
    <property type="entry name" value="PAS"/>
    <property type="match status" value="2"/>
</dbReference>
<feature type="domain" description="PAS" evidence="3">
    <location>
        <begin position="487"/>
        <end position="558"/>
    </location>
</feature>
<dbReference type="Proteomes" id="UP000324896">
    <property type="component" value="Unassembled WGS sequence"/>
</dbReference>
<dbReference type="Gene3D" id="3.30.450.20">
    <property type="entry name" value="PAS domain"/>
    <property type="match status" value="2"/>
</dbReference>
<dbReference type="InterPro" id="IPR035965">
    <property type="entry name" value="PAS-like_dom_sf"/>
</dbReference>
<dbReference type="AlphaFoldDB" id="A0A1G6NJM5"/>
<dbReference type="NCBIfam" id="TIGR00229">
    <property type="entry name" value="sensory_box"/>
    <property type="match status" value="2"/>
</dbReference>
<dbReference type="InterPro" id="IPR000014">
    <property type="entry name" value="PAS"/>
</dbReference>
<keyword evidence="2" id="KW-0812">Transmembrane</keyword>
<feature type="domain" description="HD-GYP" evidence="5">
    <location>
        <begin position="277"/>
        <end position="473"/>
    </location>
</feature>
<dbReference type="PROSITE" id="PS51831">
    <property type="entry name" value="HD"/>
    <property type="match status" value="1"/>
</dbReference>
<dbReference type="Pfam" id="PF13426">
    <property type="entry name" value="PAS_9"/>
    <property type="match status" value="2"/>
</dbReference>
<dbReference type="Gene3D" id="3.30.450.40">
    <property type="match status" value="1"/>
</dbReference>
<evidence type="ECO:0000259" key="4">
    <source>
        <dbReference type="PROSITE" id="PS51831"/>
    </source>
</evidence>
<dbReference type="Gene3D" id="1.10.3210.10">
    <property type="entry name" value="Hypothetical protein af1432"/>
    <property type="match status" value="1"/>
</dbReference>
<dbReference type="RefSeq" id="WP_149796797.1">
    <property type="nucleotide sequence ID" value="NZ_FMYT01000011.1"/>
</dbReference>
<dbReference type="InterPro" id="IPR003607">
    <property type="entry name" value="HD/PDEase_dom"/>
</dbReference>
<dbReference type="PROSITE" id="PS51832">
    <property type="entry name" value="HD_GYP"/>
    <property type="match status" value="1"/>
</dbReference>
<name>A0A1G6NJM5_9FIRM</name>
<dbReference type="CDD" id="cd00077">
    <property type="entry name" value="HDc"/>
    <property type="match status" value="1"/>
</dbReference>
<dbReference type="InterPro" id="IPR006674">
    <property type="entry name" value="HD_domain"/>
</dbReference>
<feature type="transmembrane region" description="Helical" evidence="2">
    <location>
        <begin position="12"/>
        <end position="33"/>
    </location>
</feature>
<dbReference type="Pfam" id="PF13487">
    <property type="entry name" value="HD_5"/>
    <property type="match status" value="1"/>
</dbReference>
<evidence type="ECO:0000313" key="7">
    <source>
        <dbReference type="Proteomes" id="UP000324896"/>
    </source>
</evidence>
<evidence type="ECO:0000256" key="2">
    <source>
        <dbReference type="SAM" id="Phobius"/>
    </source>
</evidence>
<feature type="transmembrane region" description="Helical" evidence="2">
    <location>
        <begin position="45"/>
        <end position="62"/>
    </location>
</feature>
<keyword evidence="2" id="KW-0472">Membrane</keyword>
<accession>A0A1G6NJM5</accession>
<keyword evidence="1" id="KW-0175">Coiled coil</keyword>
<sequence length="729" mass="84221">MYKLKEEFRVVLLYLIMGLAWIYFSDMLLGAAVSDRSQLSQLQTYKGIIYVLITSAVFYLLFKKYLNNLRRQKHKLEVTNEKLLQYNKEIEAVNQELDYSFKSLDELNKRFVKMINSVSSLNNKSNLDEEDFLSDLLDNIIEIAAEADYGKIYIIENGKCKFINTVGHDIELLNEIKFTEENLADFDSDGVNFSQDYSVKIEDLADEKKDISAAALKEIKESIYMNIKVNDKVIGRISLDIAAESEKSFSKSTTNILESFSTLAASFFAFKRYDRLQDKFTKELISSIVKILELYDVYTKGHSENVANLSMLIAKEMNLSEKTVLDAYWSGMVHDIGKLLVPVQILNKTAKLEEFEYEIIKKHPVWSSEALSGSETLDHISEYVLYHHERWDGSGYPERLAAEDIPLVSQIIAVADAWDAMTSNRSYRKSLSQAEALKEIKENRGSQFSPRVVDAFLKVIEQQGLNIKQEVLDEFEALEGSELSLDNRDHFETLFKKAKEGMVILDENFKIKKTNKYFLEFFDYQESEVLGKKIGDVLVPAEKMDELEANIKKISHNNEVNLRTYRKRKDGQRIDVEIQAFPLAIGTKGVEYYLIYRDITELETVRNKYKNYKGRYESFFENDAIVMLIIDPESGKIIDANPAAVNFYGWSKKELTKMNISEINQLSKAEVKAEMQAARRKNKRFFNFVHQTSDGSNKEVEVYSQPIDFGDQDLLYSIIHEKRESKIKR</sequence>
<dbReference type="SUPFAM" id="SSF109604">
    <property type="entry name" value="HD-domain/PDEase-like"/>
    <property type="match status" value="1"/>
</dbReference>
<reference evidence="6 7" key="1">
    <citation type="submission" date="2016-10" db="EMBL/GenBank/DDBJ databases">
        <authorList>
            <person name="Varghese N."/>
            <person name="Submissions S."/>
        </authorList>
    </citation>
    <scope>NUCLEOTIDE SEQUENCE [LARGE SCALE GENOMIC DNA]</scope>
    <source>
        <strain evidence="6 7">WG10</strain>
    </source>
</reference>
<dbReference type="PANTHER" id="PTHR43155">
    <property type="entry name" value="CYCLIC DI-GMP PHOSPHODIESTERASE PA4108-RELATED"/>
    <property type="match status" value="1"/>
</dbReference>
<dbReference type="InterPro" id="IPR037522">
    <property type="entry name" value="HD_GYP_dom"/>
</dbReference>
<dbReference type="SMART" id="SM00091">
    <property type="entry name" value="PAS"/>
    <property type="match status" value="2"/>
</dbReference>
<feature type="domain" description="HD" evidence="4">
    <location>
        <begin position="299"/>
        <end position="421"/>
    </location>
</feature>
<organism evidence="6 7">
    <name type="scientific">Halanaerobium congolense</name>
    <dbReference type="NCBI Taxonomy" id="54121"/>
    <lineage>
        <taxon>Bacteria</taxon>
        <taxon>Bacillati</taxon>
        <taxon>Bacillota</taxon>
        <taxon>Clostridia</taxon>
        <taxon>Halanaerobiales</taxon>
        <taxon>Halanaerobiaceae</taxon>
        <taxon>Halanaerobium</taxon>
    </lineage>
</organism>
<evidence type="ECO:0000256" key="1">
    <source>
        <dbReference type="SAM" id="Coils"/>
    </source>
</evidence>
<dbReference type="SMART" id="SM00471">
    <property type="entry name" value="HDc"/>
    <property type="match status" value="1"/>
</dbReference>
<feature type="domain" description="PAS" evidence="3">
    <location>
        <begin position="612"/>
        <end position="682"/>
    </location>
</feature>
<evidence type="ECO:0000259" key="5">
    <source>
        <dbReference type="PROSITE" id="PS51832"/>
    </source>
</evidence>
<evidence type="ECO:0000259" key="3">
    <source>
        <dbReference type="PROSITE" id="PS50112"/>
    </source>
</evidence>
<proteinExistence type="predicted"/>
<dbReference type="CDD" id="cd00130">
    <property type="entry name" value="PAS"/>
    <property type="match status" value="2"/>
</dbReference>
<gene>
    <name evidence="6" type="ORF">SAMN04488597_11186</name>
</gene>